<protein>
    <recommendedName>
        <fullName evidence="1">Arb2 domain-containing protein</fullName>
    </recommendedName>
</protein>
<evidence type="ECO:0000313" key="2">
    <source>
        <dbReference type="EMBL" id="CAD7452816.1"/>
    </source>
</evidence>
<evidence type="ECO:0000259" key="1">
    <source>
        <dbReference type="Pfam" id="PF22749"/>
    </source>
</evidence>
<proteinExistence type="predicted"/>
<reference evidence="2" key="1">
    <citation type="submission" date="2020-11" db="EMBL/GenBank/DDBJ databases">
        <authorList>
            <person name="Tran Van P."/>
        </authorList>
    </citation>
    <scope>NUCLEOTIDE SEQUENCE</scope>
</reference>
<name>A0A7R9FGQ1_9NEOP</name>
<dbReference type="AlphaFoldDB" id="A0A7R9FGQ1"/>
<gene>
    <name evidence="2" type="ORF">TTEB3V08_LOCUS981</name>
</gene>
<accession>A0A7R9FGQ1</accession>
<organism evidence="2">
    <name type="scientific">Timema tahoe</name>
    <dbReference type="NCBI Taxonomy" id="61484"/>
    <lineage>
        <taxon>Eukaryota</taxon>
        <taxon>Metazoa</taxon>
        <taxon>Ecdysozoa</taxon>
        <taxon>Arthropoda</taxon>
        <taxon>Hexapoda</taxon>
        <taxon>Insecta</taxon>
        <taxon>Pterygota</taxon>
        <taxon>Neoptera</taxon>
        <taxon>Polyneoptera</taxon>
        <taxon>Phasmatodea</taxon>
        <taxon>Timematodea</taxon>
        <taxon>Timematoidea</taxon>
        <taxon>Timematidae</taxon>
        <taxon>Timema</taxon>
    </lineage>
</organism>
<dbReference type="Pfam" id="PF22749">
    <property type="entry name" value="Arb2"/>
    <property type="match status" value="1"/>
</dbReference>
<dbReference type="InterPro" id="IPR053858">
    <property type="entry name" value="Arb2_dom"/>
</dbReference>
<feature type="domain" description="Arb2" evidence="1">
    <location>
        <begin position="38"/>
        <end position="88"/>
    </location>
</feature>
<sequence>MKTSLFSVFKYYNLGIHCYFSDFSKFFVMSLKKHEEIFPKTLKEFGYGFNEDGKLRKLDPATGEPGEEPFQFVVKDDQDYNQRHYEALGEVGKLMLLSS</sequence>
<dbReference type="EMBL" id="OE000189">
    <property type="protein sequence ID" value="CAD7452816.1"/>
    <property type="molecule type" value="Genomic_DNA"/>
</dbReference>